<dbReference type="Proteomes" id="UP001164539">
    <property type="component" value="Chromosome 9"/>
</dbReference>
<dbReference type="EMBL" id="CM051402">
    <property type="protein sequence ID" value="KAJ4711432.1"/>
    <property type="molecule type" value="Genomic_DNA"/>
</dbReference>
<comment type="caution">
    <text evidence="1">The sequence shown here is derived from an EMBL/GenBank/DDBJ whole genome shotgun (WGS) entry which is preliminary data.</text>
</comment>
<evidence type="ECO:0000313" key="2">
    <source>
        <dbReference type="Proteomes" id="UP001164539"/>
    </source>
</evidence>
<name>A0ACC1XKP6_MELAZ</name>
<reference evidence="1 2" key="1">
    <citation type="journal article" date="2023" name="Science">
        <title>Complex scaffold remodeling in plant triterpene biosynthesis.</title>
        <authorList>
            <person name="De La Pena R."/>
            <person name="Hodgson H."/>
            <person name="Liu J.C."/>
            <person name="Stephenson M.J."/>
            <person name="Martin A.C."/>
            <person name="Owen C."/>
            <person name="Harkess A."/>
            <person name="Leebens-Mack J."/>
            <person name="Jimenez L.E."/>
            <person name="Osbourn A."/>
            <person name="Sattely E.S."/>
        </authorList>
    </citation>
    <scope>NUCLEOTIDE SEQUENCE [LARGE SCALE GENOMIC DNA]</scope>
    <source>
        <strain evidence="2">cv. JPN11</strain>
        <tissue evidence="1">Leaf</tissue>
    </source>
</reference>
<keyword evidence="2" id="KW-1185">Reference proteome</keyword>
<organism evidence="1 2">
    <name type="scientific">Melia azedarach</name>
    <name type="common">Chinaberry tree</name>
    <dbReference type="NCBI Taxonomy" id="155640"/>
    <lineage>
        <taxon>Eukaryota</taxon>
        <taxon>Viridiplantae</taxon>
        <taxon>Streptophyta</taxon>
        <taxon>Embryophyta</taxon>
        <taxon>Tracheophyta</taxon>
        <taxon>Spermatophyta</taxon>
        <taxon>Magnoliopsida</taxon>
        <taxon>eudicotyledons</taxon>
        <taxon>Gunneridae</taxon>
        <taxon>Pentapetalae</taxon>
        <taxon>rosids</taxon>
        <taxon>malvids</taxon>
        <taxon>Sapindales</taxon>
        <taxon>Meliaceae</taxon>
        <taxon>Melia</taxon>
    </lineage>
</organism>
<sequence>MYRSVAPATPRGGLPSDSGDSVVTLDQVPRWSDAEHRSTLEYGSEDPSFSNSYFADPLTSSSGAESSGNGMVSRFPVDHEINSKIYLWRGNPWNLEVDAVVNSTNENLDEAHSSPGLHAAAGPGLAEECATLGGCRTGMAKVTNAYDLPARRVIHTVGPKYAVKYHTAAENALSHCYRSCLELLIENGLKSIAMGCIYTEAKNYPREPAAHVAIRTVRRFLEKQTDKISAVVFCTTTSSDTEIYKRLLPLYFPRDKHEEEVAISKLPADVGDENGETIIDERKIRIKPLPKKNIPKPPQAPVELPVSDVSLIRRSSTYLDSYLDPAFMSLIKDPDQRRMEQWEKTAQAQTGWNCAKMLGFGDLGGPPLSAAEEYSLHSRYLSKANSLNLSEIAEMKIVYRGGVDSEGRPVMVVVGAHFLLRCLDLERFVLYVVKEFEPVIQKPYTIVYFHSAASLQLQPDLGWMRRLQQILGRKHQRNLHAIYVLHPTFHLKATIFALQLFVDSVVWKKVVYVDRLLQLFRYVPREQLTIPDFVFQHDLEVNGGKGLIVDPRTKYVYQRPS</sequence>
<gene>
    <name evidence="1" type="ORF">OWV82_017457</name>
</gene>
<accession>A0ACC1XKP6</accession>
<protein>
    <submittedName>
        <fullName evidence="1">Appr-1-p processing enzyme family protein</fullName>
    </submittedName>
</protein>
<evidence type="ECO:0000313" key="1">
    <source>
        <dbReference type="EMBL" id="KAJ4711432.1"/>
    </source>
</evidence>
<proteinExistence type="predicted"/>